<reference evidence="2" key="2">
    <citation type="journal article" date="2023" name="Microorganisms">
        <title>Isolation and Genomic Characteristics of Cat-Borne Campylobacter felis sp. nov. and Sheep-Borne Campylobacter ovis sp. nov.</title>
        <authorList>
            <person name="Wang H."/>
            <person name="Li Y."/>
            <person name="Gu Y."/>
            <person name="Zhou G."/>
            <person name="Chen X."/>
            <person name="Zhang X."/>
            <person name="Shao Z."/>
            <person name="Zhang J."/>
            <person name="Zhang M."/>
        </authorList>
    </citation>
    <scope>NUCLEOTIDE SEQUENCE</scope>
    <source>
        <strain evidence="2">PS10</strain>
    </source>
</reference>
<proteinExistence type="predicted"/>
<dbReference type="Proteomes" id="UP001173801">
    <property type="component" value="Unassembled WGS sequence"/>
</dbReference>
<dbReference type="SUPFAM" id="SSF102114">
    <property type="entry name" value="Radical SAM enzymes"/>
    <property type="match status" value="1"/>
</dbReference>
<dbReference type="InterPro" id="IPR006638">
    <property type="entry name" value="Elp3/MiaA/NifB-like_rSAM"/>
</dbReference>
<sequence>MGFNSIFENLAVRYAHKSIQKSLYNEFNIKILNNETYDKKPESNKSYMLYAHVPFCHTFCPYCSFHKYHYEQELAKIYFENLRTEMRQIKEAGFDFSSMYVGGGTTLINEAELEKTLILAKELFGITEISAESDPNHIAPESLKRFRGLIDRLSVGVQSFDDEILKKVGRYEKFGSSKEVQERLKNALGVFKTLSIDLIFNLPNQTKSQLLNDINIAKSIEAEQITFYPLMKSNLTREAIARTLGVSNVDNEREFYELICENFSDYHQNNAWAFSKNVSDLRDEYVGSNAEYVGVGSGAFSFLNGELVINAFNLLDYGRRVKSGKSAVIAKCGFSKKEQLKYKFLVKLFDGAVDIADYNAQNGANLRKDLAFELSMLKLVGAIKQSGGVVKPTRFGRYLCVTLMRDFYAGMDRVRAIFKDDAKIKSAKNLRIMSKDCDTKPQQNEPLYGAM</sequence>
<dbReference type="EMBL" id="JANURM010000014">
    <property type="protein sequence ID" value="MDL0089530.1"/>
    <property type="molecule type" value="Genomic_DNA"/>
</dbReference>
<reference evidence="2" key="1">
    <citation type="submission" date="2022-08" db="EMBL/GenBank/DDBJ databases">
        <authorList>
            <person name="Wang H."/>
        </authorList>
    </citation>
    <scope>NUCLEOTIDE SEQUENCE</scope>
    <source>
        <strain evidence="2">PS10</strain>
    </source>
</reference>
<dbReference type="Gene3D" id="3.80.30.20">
    <property type="entry name" value="tm_1862 like domain"/>
    <property type="match status" value="1"/>
</dbReference>
<dbReference type="InterPro" id="IPR023404">
    <property type="entry name" value="rSAM_horseshoe"/>
</dbReference>
<protein>
    <submittedName>
        <fullName evidence="2">Coproporphyrinogen III oxidase family protein</fullName>
    </submittedName>
</protein>
<dbReference type="InterPro" id="IPR034505">
    <property type="entry name" value="Coproporphyrinogen-III_oxidase"/>
</dbReference>
<dbReference type="Pfam" id="PF04055">
    <property type="entry name" value="Radical_SAM"/>
    <property type="match status" value="1"/>
</dbReference>
<dbReference type="InterPro" id="IPR058240">
    <property type="entry name" value="rSAM_sf"/>
</dbReference>
<dbReference type="NCBIfam" id="NF006385">
    <property type="entry name" value="PRK08629.1"/>
    <property type="match status" value="1"/>
</dbReference>
<dbReference type="PANTHER" id="PTHR13932:SF5">
    <property type="entry name" value="RADICAL S-ADENOSYL METHIONINE DOMAIN-CONTAINING PROTEIN 1, MITOCHONDRIAL"/>
    <property type="match status" value="1"/>
</dbReference>
<comment type="caution">
    <text evidence="2">The sequence shown here is derived from an EMBL/GenBank/DDBJ whole genome shotgun (WGS) entry which is preliminary data.</text>
</comment>
<dbReference type="SFLD" id="SFLDG01065">
    <property type="entry name" value="anaerobic_coproporphyrinogen-I"/>
    <property type="match status" value="1"/>
</dbReference>
<evidence type="ECO:0000313" key="3">
    <source>
        <dbReference type="Proteomes" id="UP001173801"/>
    </source>
</evidence>
<dbReference type="RefSeq" id="WP_284938203.1">
    <property type="nucleotide sequence ID" value="NZ_JANURM010000014.1"/>
</dbReference>
<dbReference type="SFLD" id="SFLDS00029">
    <property type="entry name" value="Radical_SAM"/>
    <property type="match status" value="1"/>
</dbReference>
<dbReference type="SMART" id="SM00729">
    <property type="entry name" value="Elp3"/>
    <property type="match status" value="1"/>
</dbReference>
<keyword evidence="3" id="KW-1185">Reference proteome</keyword>
<dbReference type="PANTHER" id="PTHR13932">
    <property type="entry name" value="COPROPORPHYRINIGEN III OXIDASE"/>
    <property type="match status" value="1"/>
</dbReference>
<name>A0ABT7HRM6_9BACT</name>
<dbReference type="PROSITE" id="PS51918">
    <property type="entry name" value="RADICAL_SAM"/>
    <property type="match status" value="1"/>
</dbReference>
<dbReference type="InterPro" id="IPR007197">
    <property type="entry name" value="rSAM"/>
</dbReference>
<accession>A0ABT7HRM6</accession>
<evidence type="ECO:0000313" key="2">
    <source>
        <dbReference type="EMBL" id="MDL0089530.1"/>
    </source>
</evidence>
<gene>
    <name evidence="2" type="ORF">NYG85_09190</name>
</gene>
<dbReference type="CDD" id="cd01335">
    <property type="entry name" value="Radical_SAM"/>
    <property type="match status" value="1"/>
</dbReference>
<evidence type="ECO:0000259" key="1">
    <source>
        <dbReference type="PROSITE" id="PS51918"/>
    </source>
</evidence>
<organism evidence="2 3">
    <name type="scientific">Campylobacter gastrosuis</name>
    <dbReference type="NCBI Taxonomy" id="2974576"/>
    <lineage>
        <taxon>Bacteria</taxon>
        <taxon>Pseudomonadati</taxon>
        <taxon>Campylobacterota</taxon>
        <taxon>Epsilonproteobacteria</taxon>
        <taxon>Campylobacterales</taxon>
        <taxon>Campylobacteraceae</taxon>
        <taxon>Campylobacter</taxon>
    </lineage>
</organism>
<feature type="domain" description="Radical SAM core" evidence="1">
    <location>
        <begin position="41"/>
        <end position="269"/>
    </location>
</feature>